<evidence type="ECO:0000256" key="3">
    <source>
        <dbReference type="ARBA" id="ARBA00023125"/>
    </source>
</evidence>
<dbReference type="InterPro" id="IPR013249">
    <property type="entry name" value="RNA_pol_sigma70_r4_t2"/>
</dbReference>
<evidence type="ECO:0000256" key="5">
    <source>
        <dbReference type="PROSITE-ProRule" id="PRU00169"/>
    </source>
</evidence>
<feature type="domain" description="Response regulatory" evidence="6">
    <location>
        <begin position="5"/>
        <end position="125"/>
    </location>
</feature>
<gene>
    <name evidence="7" type="ORF">L0M14_01915</name>
</gene>
<accession>A0ABY3SKW0</accession>
<dbReference type="EMBL" id="CP090978">
    <property type="protein sequence ID" value="UJF34020.1"/>
    <property type="molecule type" value="Genomic_DNA"/>
</dbReference>
<organism evidence="7 8">
    <name type="scientific">Paenibacillus hexagrammi</name>
    <dbReference type="NCBI Taxonomy" id="2908839"/>
    <lineage>
        <taxon>Bacteria</taxon>
        <taxon>Bacillati</taxon>
        <taxon>Bacillota</taxon>
        <taxon>Bacilli</taxon>
        <taxon>Bacillales</taxon>
        <taxon>Paenibacillaceae</taxon>
        <taxon>Paenibacillus</taxon>
    </lineage>
</organism>
<keyword evidence="3" id="KW-0238">DNA-binding</keyword>
<evidence type="ECO:0000313" key="7">
    <source>
        <dbReference type="EMBL" id="UJF34020.1"/>
    </source>
</evidence>
<keyword evidence="4" id="KW-0804">Transcription</keyword>
<dbReference type="PROSITE" id="PS50110">
    <property type="entry name" value="RESPONSE_REGULATORY"/>
    <property type="match status" value="1"/>
</dbReference>
<dbReference type="InterPro" id="IPR016032">
    <property type="entry name" value="Sig_transdc_resp-reg_C-effctor"/>
</dbReference>
<dbReference type="InterPro" id="IPR001789">
    <property type="entry name" value="Sig_transdc_resp-reg_receiver"/>
</dbReference>
<dbReference type="SUPFAM" id="SSF52172">
    <property type="entry name" value="CheY-like"/>
    <property type="match status" value="1"/>
</dbReference>
<dbReference type="RefSeq" id="WP_235120411.1">
    <property type="nucleotide sequence ID" value="NZ_CP090978.1"/>
</dbReference>
<keyword evidence="1 5" id="KW-0597">Phosphoprotein</keyword>
<dbReference type="InterPro" id="IPR011006">
    <property type="entry name" value="CheY-like_superfamily"/>
</dbReference>
<dbReference type="PANTHER" id="PTHR43214">
    <property type="entry name" value="TWO-COMPONENT RESPONSE REGULATOR"/>
    <property type="match status" value="1"/>
</dbReference>
<evidence type="ECO:0000256" key="2">
    <source>
        <dbReference type="ARBA" id="ARBA00023015"/>
    </source>
</evidence>
<dbReference type="PANTHER" id="PTHR43214:SF43">
    <property type="entry name" value="TWO-COMPONENT RESPONSE REGULATOR"/>
    <property type="match status" value="1"/>
</dbReference>
<reference evidence="7 8" key="1">
    <citation type="journal article" date="2024" name="Int. J. Syst. Evol. Microbiol.">
        <title>Paenibacillus hexagrammi sp. nov., a novel bacterium isolated from the gut content of Hexagrammos agrammus.</title>
        <authorList>
            <person name="Jung H.K."/>
            <person name="Kim D.G."/>
            <person name="Zin H."/>
            <person name="Park J."/>
            <person name="Jung H."/>
            <person name="Kim Y.O."/>
            <person name="Kong H.J."/>
            <person name="Kim J.W."/>
            <person name="Kim Y.S."/>
        </authorList>
    </citation>
    <scope>NUCLEOTIDE SEQUENCE [LARGE SCALE GENOMIC DNA]</scope>
    <source>
        <strain evidence="7 8">YPD9-1</strain>
    </source>
</reference>
<dbReference type="SUPFAM" id="SSF46894">
    <property type="entry name" value="C-terminal effector domain of the bipartite response regulators"/>
    <property type="match status" value="1"/>
</dbReference>
<evidence type="ECO:0000259" key="6">
    <source>
        <dbReference type="PROSITE" id="PS50110"/>
    </source>
</evidence>
<dbReference type="InterPro" id="IPR058245">
    <property type="entry name" value="NreC/VraR/RcsB-like_REC"/>
</dbReference>
<keyword evidence="2" id="KW-0805">Transcription regulation</keyword>
<protein>
    <submittedName>
        <fullName evidence="7">Response regulator transcription factor</fullName>
    </submittedName>
</protein>
<sequence length="199" mass="22123">MNKIKVMLVEDDTFWQQALSEDLGEEPDIEIVRIVSSKEEAIPAADEGGLDVVLMDINLTENRLDGLEATREIMSMAGSSGPRIIMLTSLQDKDIIVRSFQNGAVNYISKSNYKDMVQAIRDAAANKLSLHPDAGPALLQEIKLSQLTPSEREIYELREKGMSRTEMSRSLNKSLSTIKTQLRSIRDKLPFGSKKGPDA</sequence>
<feature type="modified residue" description="4-aspartylphosphate" evidence="5">
    <location>
        <position position="56"/>
    </location>
</feature>
<dbReference type="SMART" id="SM00448">
    <property type="entry name" value="REC"/>
    <property type="match status" value="1"/>
</dbReference>
<evidence type="ECO:0000256" key="1">
    <source>
        <dbReference type="ARBA" id="ARBA00022553"/>
    </source>
</evidence>
<dbReference type="CDD" id="cd17535">
    <property type="entry name" value="REC_NarL-like"/>
    <property type="match status" value="1"/>
</dbReference>
<evidence type="ECO:0000313" key="8">
    <source>
        <dbReference type="Proteomes" id="UP001649230"/>
    </source>
</evidence>
<dbReference type="InterPro" id="IPR039420">
    <property type="entry name" value="WalR-like"/>
</dbReference>
<proteinExistence type="predicted"/>
<dbReference type="InterPro" id="IPR000792">
    <property type="entry name" value="Tscrpt_reg_LuxR_C"/>
</dbReference>
<dbReference type="PRINTS" id="PR00038">
    <property type="entry name" value="HTHLUXR"/>
</dbReference>
<name>A0ABY3SKW0_9BACL</name>
<dbReference type="Pfam" id="PF08281">
    <property type="entry name" value="Sigma70_r4_2"/>
    <property type="match status" value="1"/>
</dbReference>
<dbReference type="Gene3D" id="3.40.50.2300">
    <property type="match status" value="1"/>
</dbReference>
<dbReference type="Proteomes" id="UP001649230">
    <property type="component" value="Chromosome"/>
</dbReference>
<evidence type="ECO:0000256" key="4">
    <source>
        <dbReference type="ARBA" id="ARBA00023163"/>
    </source>
</evidence>
<dbReference type="Pfam" id="PF00072">
    <property type="entry name" value="Response_reg"/>
    <property type="match status" value="1"/>
</dbReference>
<keyword evidence="8" id="KW-1185">Reference proteome</keyword>